<sequence length="110" mass="12537">MSGFRFECAYCDELVVSESVDAVKANAEAHLEAHRDEMRDVFTVAFGGTDCQNECGYVFPEDVDEEVGFECRACGHDNFPPFVTQYVYWRIEKTESVDTPRSETDSDDDR</sequence>
<evidence type="ECO:0000313" key="2">
    <source>
        <dbReference type="Proteomes" id="UP000830729"/>
    </source>
</evidence>
<proteinExistence type="predicted"/>
<protein>
    <submittedName>
        <fullName evidence="1">Uncharacterized protein</fullName>
    </submittedName>
</protein>
<dbReference type="EMBL" id="CP096659">
    <property type="protein sequence ID" value="UPV74794.1"/>
    <property type="molecule type" value="Genomic_DNA"/>
</dbReference>
<name>A0A8U0HVZ8_9EURY</name>
<dbReference type="KEGG" id="halx:M0R89_01685"/>
<evidence type="ECO:0000313" key="1">
    <source>
        <dbReference type="EMBL" id="UPV74794.1"/>
    </source>
</evidence>
<dbReference type="GeneID" id="72183870"/>
<keyword evidence="2" id="KW-1185">Reference proteome</keyword>
<dbReference type="AlphaFoldDB" id="A0A8U0HVZ8"/>
<dbReference type="Proteomes" id="UP000830729">
    <property type="component" value="Chromosome"/>
</dbReference>
<gene>
    <name evidence="1" type="ORF">M0R89_01685</name>
</gene>
<reference evidence="1 2" key="1">
    <citation type="submission" date="2022-04" db="EMBL/GenBank/DDBJ databases">
        <title>Diverse halophilic archaea isolated from saline environments.</title>
        <authorList>
            <person name="Cui H.-L."/>
        </authorList>
    </citation>
    <scope>NUCLEOTIDE SEQUENCE [LARGE SCALE GENOMIC DNA]</scope>
    <source>
        <strain evidence="1 2">XZYJT49</strain>
    </source>
</reference>
<dbReference type="RefSeq" id="WP_248650837.1">
    <property type="nucleotide sequence ID" value="NZ_CP096659.1"/>
</dbReference>
<organism evidence="1 2">
    <name type="scientific">Halorussus limi</name>
    <dbReference type="NCBI Taxonomy" id="2938695"/>
    <lineage>
        <taxon>Archaea</taxon>
        <taxon>Methanobacteriati</taxon>
        <taxon>Methanobacteriota</taxon>
        <taxon>Stenosarchaea group</taxon>
        <taxon>Halobacteria</taxon>
        <taxon>Halobacteriales</taxon>
        <taxon>Haladaptataceae</taxon>
        <taxon>Halorussus</taxon>
    </lineage>
</organism>
<accession>A0A8U0HVZ8</accession>